<dbReference type="PROSITE" id="PS01344">
    <property type="entry name" value="FRATAXIN_1"/>
    <property type="match status" value="1"/>
</dbReference>
<evidence type="ECO:0000313" key="6">
    <source>
        <dbReference type="Proteomes" id="UP000467214"/>
    </source>
</evidence>
<keyword evidence="2 4" id="KW-0479">Metal-binding</keyword>
<sequence length="106" mass="11593">MNESEFLELTDRLFSRIDEALELAGLDVDSVLNGNVLEIEFDDGGKIVVNRHSANQEVWIAAKSGGYHFALQADGRWIAARDGAEFFSTLSQAVRAASGEDFELSA</sequence>
<comment type="similarity">
    <text evidence="1 4">Belongs to the frataxin family.</text>
</comment>
<dbReference type="InterPro" id="IPR020895">
    <property type="entry name" value="Frataxin_CS"/>
</dbReference>
<dbReference type="PROSITE" id="PS50810">
    <property type="entry name" value="FRATAXIN_2"/>
    <property type="match status" value="1"/>
</dbReference>
<evidence type="ECO:0000313" key="5">
    <source>
        <dbReference type="EMBL" id="MXR35927.1"/>
    </source>
</evidence>
<comment type="caution">
    <text evidence="5">The sequence shown here is derived from an EMBL/GenBank/DDBJ whole genome shotgun (WGS) entry which is preliminary data.</text>
</comment>
<dbReference type="EMBL" id="WSSB01000002">
    <property type="protein sequence ID" value="MXR35927.1"/>
    <property type="molecule type" value="Genomic_DNA"/>
</dbReference>
<accession>A0A845BGR2</accession>
<dbReference type="AlphaFoldDB" id="A0A845BGR2"/>
<dbReference type="PANTHER" id="PTHR16821:SF2">
    <property type="entry name" value="FRATAXIN, MITOCHONDRIAL"/>
    <property type="match status" value="1"/>
</dbReference>
<dbReference type="InterPro" id="IPR047584">
    <property type="entry name" value="CyaY"/>
</dbReference>
<evidence type="ECO:0000256" key="4">
    <source>
        <dbReference type="HAMAP-Rule" id="MF_00142"/>
    </source>
</evidence>
<comment type="function">
    <text evidence="4">Involved in iron-sulfur (Fe-S) cluster assembly. May act as a regulator of Fe-S biogenesis.</text>
</comment>
<reference evidence="5 6" key="1">
    <citation type="submission" date="2019-12" db="EMBL/GenBank/DDBJ databases">
        <title>Neisseriaceae gen. nov. sp. Genome sequencing and assembly.</title>
        <authorList>
            <person name="Liu Z."/>
            <person name="Li A."/>
        </authorList>
    </citation>
    <scope>NUCLEOTIDE SEQUENCE [LARGE SCALE GENOMIC DNA]</scope>
    <source>
        <strain evidence="5 6">B2N2-7</strain>
    </source>
</reference>
<dbReference type="Pfam" id="PF01491">
    <property type="entry name" value="Frataxin_Cyay"/>
    <property type="match status" value="1"/>
</dbReference>
<evidence type="ECO:0000256" key="1">
    <source>
        <dbReference type="ARBA" id="ARBA00008183"/>
    </source>
</evidence>
<keyword evidence="3 4" id="KW-0408">Iron</keyword>
<organism evidence="5 6">
    <name type="scientific">Craterilacuibacter sinensis</name>
    <dbReference type="NCBI Taxonomy" id="2686017"/>
    <lineage>
        <taxon>Bacteria</taxon>
        <taxon>Pseudomonadati</taxon>
        <taxon>Pseudomonadota</taxon>
        <taxon>Betaproteobacteria</taxon>
        <taxon>Neisseriales</taxon>
        <taxon>Neisseriaceae</taxon>
        <taxon>Craterilacuibacter</taxon>
    </lineage>
</organism>
<dbReference type="Gene3D" id="3.30.920.10">
    <property type="entry name" value="Frataxin/CyaY"/>
    <property type="match status" value="1"/>
</dbReference>
<dbReference type="HAMAP" id="MF_00142">
    <property type="entry name" value="CyaY"/>
    <property type="match status" value="1"/>
</dbReference>
<dbReference type="GO" id="GO:0008199">
    <property type="term" value="F:ferric iron binding"/>
    <property type="evidence" value="ECO:0007669"/>
    <property type="project" value="InterPro"/>
</dbReference>
<gene>
    <name evidence="4 5" type="primary">cyaY</name>
    <name evidence="5" type="ORF">GQF02_02925</name>
</gene>
<evidence type="ECO:0000256" key="3">
    <source>
        <dbReference type="ARBA" id="ARBA00023004"/>
    </source>
</evidence>
<protein>
    <recommendedName>
        <fullName evidence="4">Iron-sulfur cluster assembly protein CyaY</fullName>
    </recommendedName>
</protein>
<proteinExistence type="inferred from homology"/>
<dbReference type="GO" id="GO:0016226">
    <property type="term" value="P:iron-sulfur cluster assembly"/>
    <property type="evidence" value="ECO:0007669"/>
    <property type="project" value="UniProtKB-UniRule"/>
</dbReference>
<dbReference type="Proteomes" id="UP000467214">
    <property type="component" value="Unassembled WGS sequence"/>
</dbReference>
<keyword evidence="6" id="KW-1185">Reference proteome</keyword>
<dbReference type="SUPFAM" id="SSF55387">
    <property type="entry name" value="Frataxin/Nqo15-like"/>
    <property type="match status" value="1"/>
</dbReference>
<name>A0A845BGR2_9NEIS</name>
<dbReference type="SMART" id="SM01219">
    <property type="entry name" value="Frataxin_Cyay"/>
    <property type="match status" value="1"/>
</dbReference>
<dbReference type="InterPro" id="IPR036524">
    <property type="entry name" value="Frataxin/CyaY_sf"/>
</dbReference>
<dbReference type="PANTHER" id="PTHR16821">
    <property type="entry name" value="FRATAXIN"/>
    <property type="match status" value="1"/>
</dbReference>
<dbReference type="NCBIfam" id="TIGR03421">
    <property type="entry name" value="FeS_CyaY"/>
    <property type="match status" value="1"/>
</dbReference>
<dbReference type="GO" id="GO:0005737">
    <property type="term" value="C:cytoplasm"/>
    <property type="evidence" value="ECO:0007669"/>
    <property type="project" value="UniProtKB-ARBA"/>
</dbReference>
<dbReference type="InterPro" id="IPR002908">
    <property type="entry name" value="Frataxin/CyaY"/>
</dbReference>
<dbReference type="RefSeq" id="WP_160794731.1">
    <property type="nucleotide sequence ID" value="NZ_WSSB01000002.1"/>
</dbReference>
<evidence type="ECO:0000256" key="2">
    <source>
        <dbReference type="ARBA" id="ARBA00022723"/>
    </source>
</evidence>